<sequence>MAQNSVLPIESEKEPRVLKGSFFVPRVRSRASQPHTQPQTARMGSREREKREKRERGMEGGRSLVKELYPLTVSAIVSSKRRRSKSTGSPSTRQRVRQSRPLATPKSDTDSEEEEKRKQKKRKKRKRRQRRTGDRLPALHCHDPLGPPAPVDLRTRAASPFPPPIQSIHRPTALVLACGLMISVLTLQRHISPSLSQ</sequence>
<feature type="region of interest" description="Disordered" evidence="1">
    <location>
        <begin position="1"/>
        <end position="149"/>
    </location>
</feature>
<feature type="compositionally biased region" description="Polar residues" evidence="1">
    <location>
        <begin position="30"/>
        <end position="40"/>
    </location>
</feature>
<proteinExistence type="predicted"/>
<accession>A0A9N7YPX8</accession>
<organism evidence="2 3">
    <name type="scientific">Pleuronectes platessa</name>
    <name type="common">European plaice</name>
    <dbReference type="NCBI Taxonomy" id="8262"/>
    <lineage>
        <taxon>Eukaryota</taxon>
        <taxon>Metazoa</taxon>
        <taxon>Chordata</taxon>
        <taxon>Craniata</taxon>
        <taxon>Vertebrata</taxon>
        <taxon>Euteleostomi</taxon>
        <taxon>Actinopterygii</taxon>
        <taxon>Neopterygii</taxon>
        <taxon>Teleostei</taxon>
        <taxon>Neoteleostei</taxon>
        <taxon>Acanthomorphata</taxon>
        <taxon>Carangaria</taxon>
        <taxon>Pleuronectiformes</taxon>
        <taxon>Pleuronectoidei</taxon>
        <taxon>Pleuronectidae</taxon>
        <taxon>Pleuronectes</taxon>
    </lineage>
</organism>
<name>A0A9N7YPX8_PLEPL</name>
<dbReference type="EMBL" id="CADEAL010001524">
    <property type="protein sequence ID" value="CAB1433126.1"/>
    <property type="molecule type" value="Genomic_DNA"/>
</dbReference>
<gene>
    <name evidence="2" type="ORF">PLEPLA_LOCUS21214</name>
</gene>
<evidence type="ECO:0000313" key="2">
    <source>
        <dbReference type="EMBL" id="CAB1433126.1"/>
    </source>
</evidence>
<protein>
    <submittedName>
        <fullName evidence="2">Uncharacterized protein</fullName>
    </submittedName>
</protein>
<feature type="compositionally biased region" description="Basic residues" evidence="1">
    <location>
        <begin position="118"/>
        <end position="130"/>
    </location>
</feature>
<evidence type="ECO:0000256" key="1">
    <source>
        <dbReference type="SAM" id="MobiDB-lite"/>
    </source>
</evidence>
<comment type="caution">
    <text evidence="2">The sequence shown here is derived from an EMBL/GenBank/DDBJ whole genome shotgun (WGS) entry which is preliminary data.</text>
</comment>
<feature type="compositionally biased region" description="Basic and acidic residues" evidence="1">
    <location>
        <begin position="44"/>
        <end position="59"/>
    </location>
</feature>
<keyword evidence="3" id="KW-1185">Reference proteome</keyword>
<reference evidence="2" key="1">
    <citation type="submission" date="2020-03" db="EMBL/GenBank/DDBJ databases">
        <authorList>
            <person name="Weist P."/>
        </authorList>
    </citation>
    <scope>NUCLEOTIDE SEQUENCE</scope>
</reference>
<dbReference type="AlphaFoldDB" id="A0A9N7YPX8"/>
<evidence type="ECO:0000313" key="3">
    <source>
        <dbReference type="Proteomes" id="UP001153269"/>
    </source>
</evidence>
<dbReference type="Proteomes" id="UP001153269">
    <property type="component" value="Unassembled WGS sequence"/>
</dbReference>